<dbReference type="PANTHER" id="PTHR43657:SF1">
    <property type="entry name" value="ALTERED INHERITANCE OF MITOCHONDRIA PROTEIN 24, MITOCHONDRIAL"/>
    <property type="match status" value="1"/>
</dbReference>
<dbReference type="SUPFAM" id="SSF51219">
    <property type="entry name" value="TRAP-like"/>
    <property type="match status" value="1"/>
</dbReference>
<accession>Q54F06</accession>
<comment type="caution">
    <text evidence="2">The sequence shown here is derived from an EMBL/GenBank/DDBJ whole genome shotgun (WGS) entry which is preliminary data.</text>
</comment>
<dbReference type="PaxDb" id="44689-DDB0189298"/>
<dbReference type="GO" id="GO:0000836">
    <property type="term" value="C:Hrd1p ubiquitin ligase complex"/>
    <property type="evidence" value="ECO:0000318"/>
    <property type="project" value="GO_Central"/>
</dbReference>
<dbReference type="GlyGen" id="Q54F06">
    <property type="glycosylation" value="1 site"/>
</dbReference>
<dbReference type="PhylomeDB" id="Q54F06"/>
<dbReference type="eggNOG" id="ENOG502QVFQ">
    <property type="taxonomic scope" value="Eukaryota"/>
</dbReference>
<feature type="region of interest" description="Disordered" evidence="1">
    <location>
        <begin position="337"/>
        <end position="359"/>
    </location>
</feature>
<dbReference type="GO" id="GO:0030968">
    <property type="term" value="P:endoplasmic reticulum unfolded protein response"/>
    <property type="evidence" value="ECO:0000318"/>
    <property type="project" value="GO_Central"/>
</dbReference>
<dbReference type="PANTHER" id="PTHR43657">
    <property type="entry name" value="TRYPTOPHAN RNA-BINDING ATTENUATOR PROTEIN-LIKE PROTEIN"/>
    <property type="match status" value="1"/>
</dbReference>
<dbReference type="InterPro" id="IPR002838">
    <property type="entry name" value="AIM24"/>
</dbReference>
<dbReference type="OMA" id="ICKKNAF"/>
<evidence type="ECO:0000313" key="3">
    <source>
        <dbReference type="Proteomes" id="UP000002195"/>
    </source>
</evidence>
<dbReference type="NCBIfam" id="TIGR00266">
    <property type="entry name" value="TIGR00266 family protein"/>
    <property type="match status" value="1"/>
</dbReference>
<dbReference type="InterPro" id="IPR036983">
    <property type="entry name" value="AIM24_sf"/>
</dbReference>
<evidence type="ECO:0000313" key="2">
    <source>
        <dbReference type="EMBL" id="EAL61874.1"/>
    </source>
</evidence>
<sequence length="359" mass="38674">MYSREIISTTRNLIIQHFVFGNSLLTKFIGPTVVKSKPPAKCQHKSVSTSSSSSSSSSQPSSQQNGSGGGGVNTNTNGLKSMDMSSFIKKSTLFQNNQSLRGKSTSFEWEIYGLESQVVQMNLNPGTSITAETGSLLEMGSDIEMDTTARGGFLSSFKRMFTGQGLFLTRFINKSETEKMRITFSSPYISKIVPIKLSEFGGELICQKNAFLCGEDSVEIEPRFTKNFKTGFFGGQGFILQRLVGNGMVFVHAGGSIIYRVLLPGEKIKVTTGSIVAFETSVEYNVEFVKGIKNILFGEGLSLATITGPGLIILQSLPFERLVRAIAGSGLIGGVSTSTSTSTSTDNQQQSQSTPTSSH</sequence>
<dbReference type="GeneID" id="8628032"/>
<dbReference type="AlphaFoldDB" id="Q54F06"/>
<dbReference type="Proteomes" id="UP000002195">
    <property type="component" value="Unassembled WGS sequence"/>
</dbReference>
<proteinExistence type="predicted"/>
<reference evidence="2 3" key="1">
    <citation type="journal article" date="2005" name="Nature">
        <title>The genome of the social amoeba Dictyostelium discoideum.</title>
        <authorList>
            <consortium name="The Dictyostelium discoideum Sequencing Consortium"/>
            <person name="Eichinger L."/>
            <person name="Pachebat J.A."/>
            <person name="Glockner G."/>
            <person name="Rajandream M.A."/>
            <person name="Sucgang R."/>
            <person name="Berriman M."/>
            <person name="Song J."/>
            <person name="Olsen R."/>
            <person name="Szafranski K."/>
            <person name="Xu Q."/>
            <person name="Tunggal B."/>
            <person name="Kummerfeld S."/>
            <person name="Madera M."/>
            <person name="Konfortov B.A."/>
            <person name="Rivero F."/>
            <person name="Bankier A.T."/>
            <person name="Lehmann R."/>
            <person name="Hamlin N."/>
            <person name="Davies R."/>
            <person name="Gaudet P."/>
            <person name="Fey P."/>
            <person name="Pilcher K."/>
            <person name="Chen G."/>
            <person name="Saunders D."/>
            <person name="Sodergren E."/>
            <person name="Davis P."/>
            <person name="Kerhornou A."/>
            <person name="Nie X."/>
            <person name="Hall N."/>
            <person name="Anjard C."/>
            <person name="Hemphill L."/>
            <person name="Bason N."/>
            <person name="Farbrother P."/>
            <person name="Desany B."/>
            <person name="Just E."/>
            <person name="Morio T."/>
            <person name="Rost R."/>
            <person name="Churcher C."/>
            <person name="Cooper J."/>
            <person name="Haydock S."/>
            <person name="van Driessche N."/>
            <person name="Cronin A."/>
            <person name="Goodhead I."/>
            <person name="Muzny D."/>
            <person name="Mourier T."/>
            <person name="Pain A."/>
            <person name="Lu M."/>
            <person name="Harper D."/>
            <person name="Lindsay R."/>
            <person name="Hauser H."/>
            <person name="James K."/>
            <person name="Quiles M."/>
            <person name="Madan Babu M."/>
            <person name="Saito T."/>
            <person name="Buchrieser C."/>
            <person name="Wardroper A."/>
            <person name="Felder M."/>
            <person name="Thangavelu M."/>
            <person name="Johnson D."/>
            <person name="Knights A."/>
            <person name="Loulseged H."/>
            <person name="Mungall K."/>
            <person name="Oliver K."/>
            <person name="Price C."/>
            <person name="Quail M.A."/>
            <person name="Urushihara H."/>
            <person name="Hernandez J."/>
            <person name="Rabbinowitsch E."/>
            <person name="Steffen D."/>
            <person name="Sanders M."/>
            <person name="Ma J."/>
            <person name="Kohara Y."/>
            <person name="Sharp S."/>
            <person name="Simmonds M."/>
            <person name="Spiegler S."/>
            <person name="Tivey A."/>
            <person name="Sugano S."/>
            <person name="White B."/>
            <person name="Walker D."/>
            <person name="Woodward J."/>
            <person name="Winckler T."/>
            <person name="Tanaka Y."/>
            <person name="Shaulsky G."/>
            <person name="Schleicher M."/>
            <person name="Weinstock G."/>
            <person name="Rosenthal A."/>
            <person name="Cox E.C."/>
            <person name="Chisholm R.L."/>
            <person name="Gibbs R."/>
            <person name="Loomis W.F."/>
            <person name="Platzer M."/>
            <person name="Kay R.R."/>
            <person name="Williams J."/>
            <person name="Dear P.H."/>
            <person name="Noegel A.A."/>
            <person name="Barrell B."/>
            <person name="Kuspa A."/>
        </authorList>
    </citation>
    <scope>NUCLEOTIDE SEQUENCE [LARGE SCALE GENOMIC DNA]</scope>
    <source>
        <strain evidence="2 3">AX4</strain>
    </source>
</reference>
<gene>
    <name evidence="2" type="ORF">DDB_G0291181</name>
</gene>
<protein>
    <submittedName>
        <fullName evidence="2">Uncharacterized protein</fullName>
    </submittedName>
</protein>
<dbReference type="InterPro" id="IPR016031">
    <property type="entry name" value="Trp_RNA-bd_attenuator-like_dom"/>
</dbReference>
<dbReference type="Pfam" id="PF01987">
    <property type="entry name" value="AIM24"/>
    <property type="match status" value="1"/>
</dbReference>
<name>Q54F06_DICDI</name>
<dbReference type="EMBL" id="AAFI02000175">
    <property type="protein sequence ID" value="EAL61874.1"/>
    <property type="molecule type" value="Genomic_DNA"/>
</dbReference>
<dbReference type="STRING" id="44689.Q54F06"/>
<dbReference type="SMR" id="Q54F06"/>
<dbReference type="GO" id="GO:1904292">
    <property type="term" value="P:regulation of ERAD pathway"/>
    <property type="evidence" value="ECO:0000318"/>
    <property type="project" value="GO_Central"/>
</dbReference>
<dbReference type="Gene3D" id="3.60.160.10">
    <property type="entry name" value="Mitochondrial biogenesis AIM24"/>
    <property type="match status" value="1"/>
</dbReference>
<evidence type="ECO:0000256" key="1">
    <source>
        <dbReference type="SAM" id="MobiDB-lite"/>
    </source>
</evidence>
<dbReference type="VEuPathDB" id="AmoebaDB:DDB_G0291181"/>
<dbReference type="InParanoid" id="Q54F06"/>
<feature type="region of interest" description="Disordered" evidence="1">
    <location>
        <begin position="35"/>
        <end position="76"/>
    </location>
</feature>
<organism evidence="2 3">
    <name type="scientific">Dictyostelium discoideum</name>
    <name type="common">Social amoeba</name>
    <dbReference type="NCBI Taxonomy" id="44689"/>
    <lineage>
        <taxon>Eukaryota</taxon>
        <taxon>Amoebozoa</taxon>
        <taxon>Evosea</taxon>
        <taxon>Eumycetozoa</taxon>
        <taxon>Dictyostelia</taxon>
        <taxon>Dictyosteliales</taxon>
        <taxon>Dictyosteliaceae</taxon>
        <taxon>Dictyostelium</taxon>
    </lineage>
</organism>
<keyword evidence="3" id="KW-1185">Reference proteome</keyword>
<dbReference type="RefSeq" id="XP_635384.1">
    <property type="nucleotide sequence ID" value="XM_630292.1"/>
</dbReference>
<dbReference type="KEGG" id="ddi:DDB_G0291181"/>
<dbReference type="dictyBase" id="DDB_G0291181"/>
<feature type="compositionally biased region" description="Low complexity" evidence="1">
    <location>
        <begin position="46"/>
        <end position="65"/>
    </location>
</feature>
<dbReference type="HOGENOM" id="CLU_772587_0_0_1"/>
<dbReference type="FunCoup" id="Q54F06">
    <property type="interactions" value="1"/>
</dbReference>